<dbReference type="InterPro" id="IPR000185">
    <property type="entry name" value="SecA"/>
</dbReference>
<evidence type="ECO:0000259" key="14">
    <source>
        <dbReference type="PROSITE" id="PS51196"/>
    </source>
</evidence>
<dbReference type="Pfam" id="PF01043">
    <property type="entry name" value="SecA_PP_bind"/>
    <property type="match status" value="1"/>
</dbReference>
<evidence type="ECO:0000256" key="8">
    <source>
        <dbReference type="ARBA" id="ARBA00023136"/>
    </source>
</evidence>
<dbReference type="SMART" id="SM00958">
    <property type="entry name" value="SecA_PP_bind"/>
    <property type="match status" value="1"/>
</dbReference>
<evidence type="ECO:0000259" key="13">
    <source>
        <dbReference type="PROSITE" id="PS51194"/>
    </source>
</evidence>
<keyword evidence="6" id="KW-1278">Translocase</keyword>
<dbReference type="InterPro" id="IPR014001">
    <property type="entry name" value="Helicase_ATP-bd"/>
</dbReference>
<keyword evidence="2" id="KW-0963">Cytoplasm</keyword>
<evidence type="ECO:0000256" key="7">
    <source>
        <dbReference type="ARBA" id="ARBA00023010"/>
    </source>
</evidence>
<evidence type="ECO:0000313" key="15">
    <source>
        <dbReference type="EMBL" id="TGZ55871.1"/>
    </source>
</evidence>
<feature type="coiled-coil region" evidence="10">
    <location>
        <begin position="2135"/>
        <end position="2166"/>
    </location>
</feature>
<keyword evidence="9" id="KW-0802">TPR repeat</keyword>
<dbReference type="InterPro" id="IPR011990">
    <property type="entry name" value="TPR-like_helical_dom_sf"/>
</dbReference>
<dbReference type="InterPro" id="IPR001650">
    <property type="entry name" value="Helicase_C-like"/>
</dbReference>
<organism evidence="15 16">
    <name type="scientific">Opisthorchis felineus</name>
    <dbReference type="NCBI Taxonomy" id="147828"/>
    <lineage>
        <taxon>Eukaryota</taxon>
        <taxon>Metazoa</taxon>
        <taxon>Spiralia</taxon>
        <taxon>Lophotrochozoa</taxon>
        <taxon>Platyhelminthes</taxon>
        <taxon>Trematoda</taxon>
        <taxon>Digenea</taxon>
        <taxon>Opisthorchiida</taxon>
        <taxon>Opisthorchiata</taxon>
        <taxon>Opisthorchiidae</taxon>
        <taxon>Opisthorchis</taxon>
    </lineage>
</organism>
<evidence type="ECO:0000256" key="5">
    <source>
        <dbReference type="ARBA" id="ARBA00022927"/>
    </source>
</evidence>
<dbReference type="InterPro" id="IPR011115">
    <property type="entry name" value="SecA_DEAD"/>
</dbReference>
<evidence type="ECO:0000256" key="1">
    <source>
        <dbReference type="ARBA" id="ARBA00022448"/>
    </source>
</evidence>
<evidence type="ECO:0000259" key="12">
    <source>
        <dbReference type="PROSITE" id="PS51192"/>
    </source>
</evidence>
<dbReference type="SUPFAM" id="SSF54001">
    <property type="entry name" value="Cysteine proteinases"/>
    <property type="match status" value="1"/>
</dbReference>
<feature type="region of interest" description="Disordered" evidence="11">
    <location>
        <begin position="2811"/>
        <end position="2830"/>
    </location>
</feature>
<dbReference type="PROSITE" id="PS50005">
    <property type="entry name" value="TPR"/>
    <property type="match status" value="1"/>
</dbReference>
<dbReference type="SUPFAM" id="SSF52540">
    <property type="entry name" value="P-loop containing nucleoside triphosphate hydrolases"/>
    <property type="match status" value="2"/>
</dbReference>
<dbReference type="Gene3D" id="1.25.40.10">
    <property type="entry name" value="Tetratricopeptide repeat domain"/>
    <property type="match status" value="1"/>
</dbReference>
<dbReference type="SMART" id="SM00957">
    <property type="entry name" value="SecA_DEAD"/>
    <property type="match status" value="1"/>
</dbReference>
<dbReference type="Gene3D" id="3.40.50.300">
    <property type="entry name" value="P-loop containing nucleotide triphosphate hydrolases"/>
    <property type="match status" value="2"/>
</dbReference>
<dbReference type="SUPFAM" id="SSF48452">
    <property type="entry name" value="TPR-like"/>
    <property type="match status" value="1"/>
</dbReference>
<dbReference type="Proteomes" id="UP000308267">
    <property type="component" value="Unassembled WGS sequence"/>
</dbReference>
<dbReference type="Pfam" id="PF07517">
    <property type="entry name" value="SecA_DEAD"/>
    <property type="match status" value="1"/>
</dbReference>
<sequence length="3072" mass="348089">MDWTNETEELAEELWNSSFSADYGGIGCPTVPISVDCCPQLRKEVILRSILHHALQMFYTTDVGIICPERVYDGSILETAALAMEILSLFNYQHNTTCLLLLRTNSGHHWFGMIFELSDDGQLTGHYYVDDGLGRHKLPVRLFAFLSDLIQLVYQDIAINFVPHNDNYASHIVQSNQHSLGCSLEVILHLVYMLLCCRFQDDIARSSVLELYEDIPRVLVNATEEDKPSLDNAQNRGYQTATSDIGYSRQTEENILCMARVSKLLKDLQKASQTVGPKDGSAAVAYLVNIIEFDESLRLDALRLLSFILPFSYSTNRYYAFDHKIILNYFSTNSLSTRDLAFFITKDKTIDLSGIVDLLLDRISTCPYAIEEAAILGELASLPSVETHLANPNLELLLLQLAHKTDELTVRKCLVAIFEKIVPVNQRTQSGPYTLLKQLEHVFSDMDGKSTQQLVSHLHHSVASGYRLTEAQVTRLAKRLATEKSSTCRRDLAELLLHTDVELKVCEDITTLLDTIKDYPDLLLSERTVEILQLGMTDGFDISVMVSEAALKNFIQHLFDVSITPDIPIEVVKILSEHRRWGEHALERLDTITRQPINHTCLIRTVLHTLSKQDKATLLSIAQLENYYFELCKQLWETETGPSELTNFINQGENKGYILSLLTVLYDINFLGIPVSMEIFSNYPTNEWRYMLLACSLQQIVWCPPESDDLAVYTRHLSRLLEVFGQDGRSNILHVLLNDPDMDTCDLSDVNEILQMCFQSGPAVLATIVDGSFKLSTHLELLQIHWLSNLLSKVAVLFEHDDLVSLNNHTAHISRQLLDTVIANITPGTDIKELVEFFSNLSKADLCDADKEDLLENLPRNAQVVNWYTLMYVYIVDDIMSAHLHNYEALIHSGRSIPEALCKNAYSESEDPEYWYTADDIVTIGEAWMADFHRSCHIIWELDLKEENSRLAEVLDLYNRSRRPTIIVLNFAQLHWVVVACYPEGAKTVVLYKDSLGEQNCVAEREKVQYLFETCVEQMEFHYHPEKEQQDNSSCGVFVLSNVKILASHIQQKQSNRKFETLRFTKQTDVKQLRTVEFPKWYAWTVARKCWKEKLCEVHHCELDAVRQELAAVWGDSVTIGLDRDVRNEVEPDIFLSIQFPEQELFFDESYVYFYKVHIRRPPRGAPQKDVYEKLFTVFGESSVVPNPPDGFLIKAREASFLGGGNPVTQPGKSLHFLSGEQQREVLKMLGVPYNYLERQKLLRTLGIAVSERNFPNEDKDTLIADELMVRDLRDRFIQLMLLGWNHNSIEHLLKLLLHLCPEGLRAFINSLDIVCEYRLREYERNRAGRSLISLLDEPSNAVLEHEVHRLAIECRFPGTADKTVNEIVHELVQQNRGSETEFVSEQNLLGKHERILRAYSGSSLLVPEFNSIKHWKRNSLQNWAMKVKQQDYAHHPEFIYEVVAVLRRAVELSSQFTPRDVQLIALLCLLNPQPHKGRLLQVDTGEGKTTIVAMFAAAKALQGHKVDIVTSSAELAVPQSEQQREFYSLLGLTVGHNSRKKVTDDSRFIECYKNDIVYGAAEDFQADILRQEFSRITTRDSRSCDVVIVDEVDSMLIDGRNSLVRLSSTMPAMNYLEPILAVIWLHIEQVGNGIVVQDGETFYRHIKEGASADENMNGTADQPEVDWIPINVSKAEFLKQTTVDHVRKLLRFETDVPKDYPELKVPNHLRLLVSEYQLSRWVDSAISAKYRYENGKHYILKDGKIAIVDAANTGVVHSSMHWSDGLHQFLQMKHGAKISPETLTSNYLSNVTYFQRYGESIFGLTGTLGSCAAQEMLQMTYNVDCVNVPPFREKQHYELIPRVVDNEDEWYASISTSCLNKMRNHRGVLIITQYIETCRKLEQHFQQLGVNANKIKVYASGDDSSVIGDELDCGEVIIATNIAGRGADIKPTREVEKNGGMHVCITFLPQNERVEQQNVGRTSRTGNKGTSQFIIQHSDSASIEWLRTHRDRLQMAVLVSAVSEIRSIVMRDNLFREFCLLLHEFEDKFEAKAIEERFAIWLKMQQDLIENSETENVAARFRAFVEQIRDDQSVNCLIRNPYFYTLRGNQLLQSGDYVKAHLEYDKAIELDREYSETAHYNRAYVRLYHCGGVITENENKIQDAIEDLRQARRLINRRLDDLNLVGFISHSKVLAQQIVHKRNIFGVMLNAIEAIIGPKDDLIEGAIGHALKNKDNELKTELVPFLDAMSENNDIILLNEELQEFTETGYFGVFHVSLLPPIPWGSVIGMSLIGLTQILIGASLAVFSLGAGSSIGIGLIAEGVGDLITAVKSGIIGRNIDWKAWGVQKTVSLVVTVVCAGVGAALDAAMTLRSAGAQVLRAATQTVRISKCTASCFGAALKAVGAGLAKGVVKELVTNIANYGLTKLVVPEIRQMLDSYIKPWVEKNILQNSIVAYLLELDLKNGTSEFCAKIKQTILELLKPKEGTANVLYEIGQGIVKGILETKVPYVTEALLMKNILVAANELWKFLESLTTRLRTKLEKLYEKAMSEFSQPEQEMVSAEEIPIAQTCGEWTGVDFPADDIDLNKGRMPQEQVNLERKSEKSRLSELHQSLSDIISDSMSSVISDKILSPLVDYGLMKGVNKGFSSWDKSIQAEIEHNKQQRRIVLGKDPRFARRIRKIYADNELSLDDMQKAAEFMGEQGAGSEANLVALCYAADQLDRPIKLVDENGNVIHNIRGGAKGEPMIIQYNKEERHFCLPGNKDPILTGKSGVNGDNNCLYNVLADYTGLDANEIRLKVTQAMAQNWGTLVHQVRDYHALANYNKRAQLSGGRRPDRRRPPKPLKEDSYGFYDDRVVKCDSFLPMLNTMAVELDGALREYLDFEKKSSRAQNKFVDHAGFHPKFTRGQLPESKGIMLGAMEVKFTNGETLRLLTLAGQNPLIVAQMKDGTSKEFSFSHNGFQVAHPKGDIVGSHVYHPFDRKTLGGAKFNTRCAAQKLMFMLGEHMKANPKLKIDGTIKMAEAWYSFHRKDRQTLYKMSNPKQYKRQYQTLDKKNDKRSKRPLLITSHAEKPCTECDSVGKATSTKKRK</sequence>
<keyword evidence="16" id="KW-1185">Reference proteome</keyword>
<gene>
    <name evidence="15" type="ORF">CRM22_010276</name>
</gene>
<feature type="repeat" description="TPR" evidence="9">
    <location>
        <begin position="2082"/>
        <end position="2115"/>
    </location>
</feature>
<dbReference type="GO" id="GO:0005524">
    <property type="term" value="F:ATP binding"/>
    <property type="evidence" value="ECO:0007669"/>
    <property type="project" value="UniProtKB-KW"/>
</dbReference>
<feature type="domain" description="Helicase ATP-binding" evidence="12">
    <location>
        <begin position="1470"/>
        <end position="1629"/>
    </location>
</feature>
<keyword evidence="4" id="KW-0067">ATP-binding</keyword>
<dbReference type="PANTHER" id="PTHR30612:SF0">
    <property type="entry name" value="CHLOROPLAST PROTEIN-TRANSPORTING ATPASE"/>
    <property type="match status" value="1"/>
</dbReference>
<dbReference type="Gene3D" id="3.40.395.10">
    <property type="entry name" value="Adenoviral Proteinase, Chain A"/>
    <property type="match status" value="1"/>
</dbReference>
<dbReference type="InterPro" id="IPR014018">
    <property type="entry name" value="SecA_motor_DEAD"/>
</dbReference>
<dbReference type="PROSITE" id="PS51192">
    <property type="entry name" value="HELICASE_ATP_BIND_1"/>
    <property type="match status" value="1"/>
</dbReference>
<keyword evidence="5" id="KW-0653">Protein transport</keyword>
<dbReference type="InterPro" id="IPR019734">
    <property type="entry name" value="TPR_rpt"/>
</dbReference>
<evidence type="ECO:0000256" key="3">
    <source>
        <dbReference type="ARBA" id="ARBA00022741"/>
    </source>
</evidence>
<evidence type="ECO:0000256" key="4">
    <source>
        <dbReference type="ARBA" id="ARBA00022840"/>
    </source>
</evidence>
<evidence type="ECO:0000313" key="16">
    <source>
        <dbReference type="Proteomes" id="UP000308267"/>
    </source>
</evidence>
<keyword evidence="3" id="KW-0547">Nucleotide-binding</keyword>
<evidence type="ECO:0000256" key="10">
    <source>
        <dbReference type="SAM" id="Coils"/>
    </source>
</evidence>
<dbReference type="OrthoDB" id="10067052at2759"/>
<evidence type="ECO:0000256" key="11">
    <source>
        <dbReference type="SAM" id="MobiDB-lite"/>
    </source>
</evidence>
<dbReference type="PROSITE" id="PS51194">
    <property type="entry name" value="HELICASE_CTER"/>
    <property type="match status" value="1"/>
</dbReference>
<comment type="caution">
    <text evidence="15">The sequence shown here is derived from an EMBL/GenBank/DDBJ whole genome shotgun (WGS) entry which is preliminary data.</text>
</comment>
<evidence type="ECO:0000256" key="6">
    <source>
        <dbReference type="ARBA" id="ARBA00022967"/>
    </source>
</evidence>
<keyword evidence="8" id="KW-0472">Membrane</keyword>
<dbReference type="InterPro" id="IPR038765">
    <property type="entry name" value="Papain-like_cys_pep_sf"/>
</dbReference>
<keyword evidence="1" id="KW-0813">Transport</keyword>
<dbReference type="GO" id="GO:0017038">
    <property type="term" value="P:protein import"/>
    <property type="evidence" value="ECO:0007669"/>
    <property type="project" value="InterPro"/>
</dbReference>
<evidence type="ECO:0008006" key="17">
    <source>
        <dbReference type="Google" id="ProtNLM"/>
    </source>
</evidence>
<evidence type="ECO:0000256" key="2">
    <source>
        <dbReference type="ARBA" id="ARBA00022490"/>
    </source>
</evidence>
<proteinExistence type="predicted"/>
<feature type="domain" description="Helicase C-terminal" evidence="13">
    <location>
        <begin position="1847"/>
        <end position="2007"/>
    </location>
</feature>
<reference evidence="15 16" key="1">
    <citation type="journal article" date="2019" name="BMC Genomics">
        <title>New insights from Opisthorchis felineus genome: update on genomics of the epidemiologically important liver flukes.</title>
        <authorList>
            <person name="Ershov N.I."/>
            <person name="Mordvinov V.A."/>
            <person name="Prokhortchouk E.B."/>
            <person name="Pakharukova M.Y."/>
            <person name="Gunbin K.V."/>
            <person name="Ustyantsev K."/>
            <person name="Genaev M.A."/>
            <person name="Blinov A.G."/>
            <person name="Mazur A."/>
            <person name="Boulygina E."/>
            <person name="Tsygankova S."/>
            <person name="Khrameeva E."/>
            <person name="Chekanov N."/>
            <person name="Fan G."/>
            <person name="Xiao A."/>
            <person name="Zhang H."/>
            <person name="Xu X."/>
            <person name="Yang H."/>
            <person name="Solovyev V."/>
            <person name="Lee S.M."/>
            <person name="Liu X."/>
            <person name="Afonnikov D.A."/>
            <person name="Skryabin K.G."/>
        </authorList>
    </citation>
    <scope>NUCLEOTIDE SEQUENCE [LARGE SCALE GENOMIC DNA]</scope>
    <source>
        <strain evidence="15">AK-0245</strain>
        <tissue evidence="15">Whole organism</tissue>
    </source>
</reference>
<evidence type="ECO:0000256" key="9">
    <source>
        <dbReference type="PROSITE-ProRule" id="PRU00339"/>
    </source>
</evidence>
<dbReference type="GO" id="GO:0006886">
    <property type="term" value="P:intracellular protein transport"/>
    <property type="evidence" value="ECO:0007669"/>
    <property type="project" value="InterPro"/>
</dbReference>
<dbReference type="InterPro" id="IPR011130">
    <property type="entry name" value="SecA_preprotein_X-link_dom"/>
</dbReference>
<dbReference type="Pfam" id="PF21090">
    <property type="entry name" value="P-loop_SecA"/>
    <property type="match status" value="1"/>
</dbReference>
<accession>A0A4S2L0A6</accession>
<keyword evidence="10" id="KW-0175">Coiled coil</keyword>
<dbReference type="InterPro" id="IPR044722">
    <property type="entry name" value="SecA_SF2_C"/>
</dbReference>
<dbReference type="GO" id="GO:0016020">
    <property type="term" value="C:membrane"/>
    <property type="evidence" value="ECO:0007669"/>
    <property type="project" value="InterPro"/>
</dbReference>
<dbReference type="GO" id="GO:0006605">
    <property type="term" value="P:protein targeting"/>
    <property type="evidence" value="ECO:0007669"/>
    <property type="project" value="InterPro"/>
</dbReference>
<dbReference type="SUPFAM" id="SSF81767">
    <property type="entry name" value="Pre-protein crosslinking domain of SecA"/>
    <property type="match status" value="1"/>
</dbReference>
<protein>
    <recommendedName>
        <fullName evidence="17">Protein translocase subunit SecA</fullName>
    </recommendedName>
</protein>
<dbReference type="Gene3D" id="3.90.1440.10">
    <property type="entry name" value="SecA, preprotein cross-linking domain"/>
    <property type="match status" value="1"/>
</dbReference>
<dbReference type="STRING" id="147828.A0A4S2L0A6"/>
<dbReference type="PANTHER" id="PTHR30612">
    <property type="entry name" value="SECA INNER MEMBRANE COMPONENT OF SEC PROTEIN SECRETION SYSTEM"/>
    <property type="match status" value="1"/>
</dbReference>
<dbReference type="PRINTS" id="PR00906">
    <property type="entry name" value="SECA"/>
</dbReference>
<dbReference type="InterPro" id="IPR027417">
    <property type="entry name" value="P-loop_NTPase"/>
</dbReference>
<name>A0A4S2L0A6_OPIFE</name>
<keyword evidence="7" id="KW-0811">Translocation</keyword>
<dbReference type="PROSITE" id="PS51196">
    <property type="entry name" value="SECA_MOTOR_DEAD"/>
    <property type="match status" value="1"/>
</dbReference>
<dbReference type="InterPro" id="IPR036670">
    <property type="entry name" value="SecA_X-link_sf"/>
</dbReference>
<dbReference type="EMBL" id="SJOL01009752">
    <property type="protein sequence ID" value="TGZ55871.1"/>
    <property type="molecule type" value="Genomic_DNA"/>
</dbReference>
<feature type="domain" description="SecA family profile" evidence="14">
    <location>
        <begin position="1365"/>
        <end position="2010"/>
    </location>
</feature>